<name>A0ABV0NYB1_9TELE</name>
<sequence length="326" mass="34773">VNFESDVRSKYLELLGYDKEEVALKVDSSVSLQPLADLSLAPPADNPETAFDLIAATLQLDSTPDPDSEEPAEPGVFNSELDTKAHTGDGNVIAQDEKTHCLDCLGKYTGFVLLSVLVPVVQALLTGDFEGAVELCLHDNRMADSIILAIAGGADLLEKTQKKYFNKANSKITKDLVEKVVVLRRAVELTQLSGPAAIGTLLAEKMSQYANLLASQGSLSTAITYLPDNTNQVCNTPRVAVQQLRDRLLRALGQQTAPAQAHRAASQLPNRLTQHGSALPQPPFSQVQAMVPQPTAGAPAPGPTPGSAPSQPQYYQPVCSPRISIS</sequence>
<evidence type="ECO:0000256" key="2">
    <source>
        <dbReference type="ARBA" id="ARBA00004406"/>
    </source>
</evidence>
<keyword evidence="3" id="KW-0813">Transport</keyword>
<evidence type="ECO:0000256" key="6">
    <source>
        <dbReference type="ARBA" id="ARBA00022737"/>
    </source>
</evidence>
<comment type="function">
    <text evidence="9">Component of the coat protein complex II (COPII) which promotes the formation of transport vesicles from the endoplasmic reticulum (ER). The coat has two main functions, the physical deformation of the endoplasmic reticulum membrane into vesicles and the selection of cargo molecules.</text>
</comment>
<comment type="subcellular location">
    <subcellularLocation>
        <location evidence="1">Cytoplasmic vesicle</location>
        <location evidence="1">COPII-coated vesicle membrane</location>
        <topology evidence="1">Peripheral membrane protein</topology>
        <orientation evidence="1">Cytoplasmic side</orientation>
    </subcellularLocation>
    <subcellularLocation>
        <location evidence="2">Endoplasmic reticulum membrane</location>
        <topology evidence="2">Peripheral membrane protein</topology>
    </subcellularLocation>
</comment>
<keyword evidence="12" id="KW-1185">Reference proteome</keyword>
<keyword evidence="5" id="KW-0853">WD repeat</keyword>
<dbReference type="PANTHER" id="PTHR13923">
    <property type="entry name" value="SEC31-RELATED PROTEIN"/>
    <property type="match status" value="1"/>
</dbReference>
<evidence type="ECO:0000256" key="7">
    <source>
        <dbReference type="ARBA" id="ARBA00023136"/>
    </source>
</evidence>
<dbReference type="InterPro" id="IPR040251">
    <property type="entry name" value="SEC31-like"/>
</dbReference>
<evidence type="ECO:0000256" key="4">
    <source>
        <dbReference type="ARBA" id="ARBA00022490"/>
    </source>
</evidence>
<keyword evidence="6" id="KW-0677">Repeat</keyword>
<dbReference type="Proteomes" id="UP001476798">
    <property type="component" value="Unassembled WGS sequence"/>
</dbReference>
<protein>
    <submittedName>
        <fullName evidence="11">Uncharacterized protein</fullName>
    </submittedName>
</protein>
<gene>
    <name evidence="11" type="ORF">GOODEAATRI_018490</name>
</gene>
<proteinExistence type="predicted"/>
<organism evidence="11 12">
    <name type="scientific">Goodea atripinnis</name>
    <dbReference type="NCBI Taxonomy" id="208336"/>
    <lineage>
        <taxon>Eukaryota</taxon>
        <taxon>Metazoa</taxon>
        <taxon>Chordata</taxon>
        <taxon>Craniata</taxon>
        <taxon>Vertebrata</taxon>
        <taxon>Euteleostomi</taxon>
        <taxon>Actinopterygii</taxon>
        <taxon>Neopterygii</taxon>
        <taxon>Teleostei</taxon>
        <taxon>Neoteleostei</taxon>
        <taxon>Acanthomorphata</taxon>
        <taxon>Ovalentaria</taxon>
        <taxon>Atherinomorphae</taxon>
        <taxon>Cyprinodontiformes</taxon>
        <taxon>Goodeidae</taxon>
        <taxon>Goodea</taxon>
    </lineage>
</organism>
<feature type="region of interest" description="Disordered" evidence="10">
    <location>
        <begin position="290"/>
        <end position="326"/>
    </location>
</feature>
<evidence type="ECO:0000256" key="10">
    <source>
        <dbReference type="SAM" id="MobiDB-lite"/>
    </source>
</evidence>
<evidence type="ECO:0000256" key="9">
    <source>
        <dbReference type="ARBA" id="ARBA00025471"/>
    </source>
</evidence>
<keyword evidence="4" id="KW-0963">Cytoplasm</keyword>
<dbReference type="EMBL" id="JAHRIO010051550">
    <property type="protein sequence ID" value="MEQ2175498.1"/>
    <property type="molecule type" value="Genomic_DNA"/>
</dbReference>
<accession>A0ABV0NYB1</accession>
<evidence type="ECO:0000256" key="5">
    <source>
        <dbReference type="ARBA" id="ARBA00022574"/>
    </source>
</evidence>
<evidence type="ECO:0000256" key="1">
    <source>
        <dbReference type="ARBA" id="ARBA00004299"/>
    </source>
</evidence>
<keyword evidence="8" id="KW-0968">Cytoplasmic vesicle</keyword>
<evidence type="ECO:0000256" key="3">
    <source>
        <dbReference type="ARBA" id="ARBA00022448"/>
    </source>
</evidence>
<evidence type="ECO:0000313" key="11">
    <source>
        <dbReference type="EMBL" id="MEQ2175498.1"/>
    </source>
</evidence>
<evidence type="ECO:0000313" key="12">
    <source>
        <dbReference type="Proteomes" id="UP001476798"/>
    </source>
</evidence>
<keyword evidence="7" id="KW-0472">Membrane</keyword>
<comment type="caution">
    <text evidence="11">The sequence shown here is derived from an EMBL/GenBank/DDBJ whole genome shotgun (WGS) entry which is preliminary data.</text>
</comment>
<dbReference type="PANTHER" id="PTHR13923:SF23">
    <property type="entry name" value="PROTEIN TRANSPORT PROTEIN SEC31A"/>
    <property type="match status" value="1"/>
</dbReference>
<dbReference type="Gene3D" id="1.25.40.1030">
    <property type="match status" value="2"/>
</dbReference>
<evidence type="ECO:0000256" key="8">
    <source>
        <dbReference type="ARBA" id="ARBA00023329"/>
    </source>
</evidence>
<reference evidence="11 12" key="1">
    <citation type="submission" date="2021-06" db="EMBL/GenBank/DDBJ databases">
        <authorList>
            <person name="Palmer J.M."/>
        </authorList>
    </citation>
    <scope>NUCLEOTIDE SEQUENCE [LARGE SCALE GENOMIC DNA]</scope>
    <source>
        <strain evidence="11 12">GA_2019</strain>
        <tissue evidence="11">Muscle</tissue>
    </source>
</reference>
<feature type="non-terminal residue" evidence="11">
    <location>
        <position position="1"/>
    </location>
</feature>